<dbReference type="EMBL" id="JACEEZ010015691">
    <property type="protein sequence ID" value="KAG0718675.1"/>
    <property type="molecule type" value="Genomic_DNA"/>
</dbReference>
<accession>A0A8J4Y0F9</accession>
<proteinExistence type="predicted"/>
<evidence type="ECO:0000313" key="2">
    <source>
        <dbReference type="Proteomes" id="UP000770661"/>
    </source>
</evidence>
<gene>
    <name evidence="1" type="ORF">GWK47_051984</name>
</gene>
<reference evidence="1" key="1">
    <citation type="submission" date="2020-07" db="EMBL/GenBank/DDBJ databases">
        <title>The High-quality genome of the commercially important snow crab, Chionoecetes opilio.</title>
        <authorList>
            <person name="Jeong J.-H."/>
            <person name="Ryu S."/>
        </authorList>
    </citation>
    <scope>NUCLEOTIDE SEQUENCE</scope>
    <source>
        <strain evidence="1">MADBK_172401_WGS</strain>
        <tissue evidence="1">Digestive gland</tissue>
    </source>
</reference>
<name>A0A8J4Y0F9_CHIOP</name>
<keyword evidence="2" id="KW-1185">Reference proteome</keyword>
<evidence type="ECO:0000313" key="1">
    <source>
        <dbReference type="EMBL" id="KAG0718675.1"/>
    </source>
</evidence>
<dbReference type="Proteomes" id="UP000770661">
    <property type="component" value="Unassembled WGS sequence"/>
</dbReference>
<sequence length="147" mass="15835">MVVAVAAVAVKTTRTDQQVRPDVSEVEGGGSNSSAYLRQSLHSISEAILASLARSDYSCPEVCAAVLPAACLGECRRRWLPRLVCRVLCYSSEMVCCRCPTPCHTPFQACYGACTGGDTSCKDHCIAEVNRCCSENTRAAHTKEINE</sequence>
<dbReference type="OrthoDB" id="6349996at2759"/>
<comment type="caution">
    <text evidence="1">The sequence shown here is derived from an EMBL/GenBank/DDBJ whole genome shotgun (WGS) entry which is preliminary data.</text>
</comment>
<organism evidence="1 2">
    <name type="scientific">Chionoecetes opilio</name>
    <name type="common">Atlantic snow crab</name>
    <name type="synonym">Cancer opilio</name>
    <dbReference type="NCBI Taxonomy" id="41210"/>
    <lineage>
        <taxon>Eukaryota</taxon>
        <taxon>Metazoa</taxon>
        <taxon>Ecdysozoa</taxon>
        <taxon>Arthropoda</taxon>
        <taxon>Crustacea</taxon>
        <taxon>Multicrustacea</taxon>
        <taxon>Malacostraca</taxon>
        <taxon>Eumalacostraca</taxon>
        <taxon>Eucarida</taxon>
        <taxon>Decapoda</taxon>
        <taxon>Pleocyemata</taxon>
        <taxon>Brachyura</taxon>
        <taxon>Eubrachyura</taxon>
        <taxon>Majoidea</taxon>
        <taxon>Majidae</taxon>
        <taxon>Chionoecetes</taxon>
    </lineage>
</organism>
<protein>
    <submittedName>
        <fullName evidence="1">Uncharacterized protein</fullName>
    </submittedName>
</protein>
<dbReference type="AlphaFoldDB" id="A0A8J4Y0F9"/>